<keyword evidence="6" id="KW-1278">Translocase</keyword>
<dbReference type="PIRSF" id="PIRSF001265">
    <property type="entry name" value="H+-PPase"/>
    <property type="match status" value="1"/>
</dbReference>
<feature type="transmembrane region" description="Helical" evidence="11">
    <location>
        <begin position="355"/>
        <end position="377"/>
    </location>
</feature>
<evidence type="ECO:0000256" key="3">
    <source>
        <dbReference type="ARBA" id="ARBA00022448"/>
    </source>
</evidence>
<feature type="transmembrane region" description="Helical" evidence="11">
    <location>
        <begin position="461"/>
        <end position="484"/>
    </location>
</feature>
<gene>
    <name evidence="12" type="primary">AVP1</name>
    <name evidence="12" type="ORF">SO694_00007160</name>
</gene>
<protein>
    <recommendedName>
        <fullName evidence="2">H(+)-exporting diphosphatase</fullName>
        <ecNumber evidence="2">7.1.3.1</ecNumber>
    </recommendedName>
</protein>
<accession>A0ABR1GAE0</accession>
<keyword evidence="5" id="KW-0460">Magnesium</keyword>
<dbReference type="EC" id="7.1.3.1" evidence="2"/>
<dbReference type="InterPro" id="IPR004131">
    <property type="entry name" value="PPase-energised_H-pump"/>
</dbReference>
<feature type="transmembrane region" description="Helical" evidence="11">
    <location>
        <begin position="7"/>
        <end position="26"/>
    </location>
</feature>
<dbReference type="EMBL" id="JBBJCI010000037">
    <property type="protein sequence ID" value="KAK7250272.1"/>
    <property type="molecule type" value="Genomic_DNA"/>
</dbReference>
<organism evidence="12 13">
    <name type="scientific">Aureococcus anophagefferens</name>
    <name type="common">Harmful bloom alga</name>
    <dbReference type="NCBI Taxonomy" id="44056"/>
    <lineage>
        <taxon>Eukaryota</taxon>
        <taxon>Sar</taxon>
        <taxon>Stramenopiles</taxon>
        <taxon>Ochrophyta</taxon>
        <taxon>Pelagophyceae</taxon>
        <taxon>Pelagomonadales</taxon>
        <taxon>Pelagomonadaceae</taxon>
        <taxon>Aureococcus</taxon>
    </lineage>
</organism>
<keyword evidence="7 11" id="KW-1133">Transmembrane helix</keyword>
<comment type="subcellular location">
    <subcellularLocation>
        <location evidence="1">Endomembrane system</location>
        <topology evidence="1">Multi-pass membrane protein</topology>
    </subcellularLocation>
</comment>
<name>A0ABR1GAE0_AURAN</name>
<dbReference type="Pfam" id="PF03030">
    <property type="entry name" value="H_PPase"/>
    <property type="match status" value="2"/>
</dbReference>
<evidence type="ECO:0000256" key="6">
    <source>
        <dbReference type="ARBA" id="ARBA00022967"/>
    </source>
</evidence>
<keyword evidence="3" id="KW-0813">Transport</keyword>
<feature type="transmembrane region" description="Helical" evidence="11">
    <location>
        <begin position="555"/>
        <end position="574"/>
    </location>
</feature>
<evidence type="ECO:0000313" key="13">
    <source>
        <dbReference type="Proteomes" id="UP001363151"/>
    </source>
</evidence>
<keyword evidence="9 11" id="KW-0472">Membrane</keyword>
<evidence type="ECO:0000256" key="10">
    <source>
        <dbReference type="SAM" id="MobiDB-lite"/>
    </source>
</evidence>
<feature type="transmembrane region" description="Helical" evidence="11">
    <location>
        <begin position="215"/>
        <end position="238"/>
    </location>
</feature>
<feature type="region of interest" description="Disordered" evidence="10">
    <location>
        <begin position="515"/>
        <end position="548"/>
    </location>
</feature>
<dbReference type="PANTHER" id="PTHR31998">
    <property type="entry name" value="K(+)-INSENSITIVE PYROPHOSPHATE-ENERGIZED PROTON PUMP"/>
    <property type="match status" value="1"/>
</dbReference>
<keyword evidence="8" id="KW-0406">Ion transport</keyword>
<evidence type="ECO:0000256" key="9">
    <source>
        <dbReference type="ARBA" id="ARBA00023136"/>
    </source>
</evidence>
<evidence type="ECO:0000256" key="7">
    <source>
        <dbReference type="ARBA" id="ARBA00022989"/>
    </source>
</evidence>
<feature type="transmembrane region" description="Helical" evidence="11">
    <location>
        <begin position="383"/>
        <end position="402"/>
    </location>
</feature>
<feature type="transmembrane region" description="Helical" evidence="11">
    <location>
        <begin position="291"/>
        <end position="311"/>
    </location>
</feature>
<evidence type="ECO:0000256" key="11">
    <source>
        <dbReference type="SAM" id="Phobius"/>
    </source>
</evidence>
<evidence type="ECO:0000256" key="8">
    <source>
        <dbReference type="ARBA" id="ARBA00023065"/>
    </source>
</evidence>
<keyword evidence="13" id="KW-1185">Reference proteome</keyword>
<evidence type="ECO:0000256" key="2">
    <source>
        <dbReference type="ARBA" id="ARBA00013242"/>
    </source>
</evidence>
<keyword evidence="4 11" id="KW-0812">Transmembrane</keyword>
<comment type="caution">
    <text evidence="12">The sequence shown here is derived from an EMBL/GenBank/DDBJ whole genome shotgun (WGS) entry which is preliminary data.</text>
</comment>
<reference evidence="12 13" key="1">
    <citation type="submission" date="2024-03" db="EMBL/GenBank/DDBJ databases">
        <title>Aureococcus anophagefferens CCMP1851 and Kratosvirus quantuckense: Draft genome of a second virus-susceptible host strain in the model system.</title>
        <authorList>
            <person name="Chase E."/>
            <person name="Truchon A.R."/>
            <person name="Schepens W."/>
            <person name="Wilhelm S.W."/>
        </authorList>
    </citation>
    <scope>NUCLEOTIDE SEQUENCE [LARGE SCALE GENOMIC DNA]</scope>
    <source>
        <strain evidence="12 13">CCMP1851</strain>
    </source>
</reference>
<feature type="transmembrane region" description="Helical" evidence="11">
    <location>
        <begin position="259"/>
        <end position="285"/>
    </location>
</feature>
<proteinExistence type="predicted"/>
<feature type="transmembrane region" description="Helical" evidence="11">
    <location>
        <begin position="77"/>
        <end position="97"/>
    </location>
</feature>
<feature type="compositionally biased region" description="Basic residues" evidence="10">
    <location>
        <begin position="535"/>
        <end position="548"/>
    </location>
</feature>
<sequence>MAGVDVFIFFCSGLGAVFALMNFYIIQQTKINPGAGFVNPNSPLNAVTAELKKVEDIHATIELGAKAFLRAEYTICVQFLLAFSVVLLILTSMGSPFEDGMFRDRRAADVGADLVGKVVHGLEEDDPKNPATIADNVGDNVGDVAGMGSDLFEYGRGDGARWSSARRIATHLKLQLISTTFLIVPFVVYLAKALLPESFEMDSVVSGTMTCSATGAAICVSVGALGGLLIGLVTEYYTSHSYQPVRECAYVCKQGAAVNMIYGLALGYKSAIIPVYTLAAIIYFAFSLADLYGVALAALGMLSTLATGLTIDGYGPVTDNAGGIAEMSLLPESVREKTDCLDAAGNTTAAIGKGFAIGSAALVSLALYGAFVVRLGITGASNVLQPLTFAALLVGANLPYWFSAMTMKSVGLAAAEMVQEVERQFKADPSLLDPNSSSLPDYDACVEISTKASLREMIAPAALVMLTPLVAGTFFGVQAVFGILTGGLVSGVQLAISMSNSGGAGQREEEVHLRRLRPGPGPPQEGRQRQLDARARRRGDGRHRRRPVQGHVRPALNILMKLMAILSLVFAQYFQSINNGKGLFNV</sequence>
<evidence type="ECO:0000256" key="4">
    <source>
        <dbReference type="ARBA" id="ARBA00022692"/>
    </source>
</evidence>
<evidence type="ECO:0000256" key="1">
    <source>
        <dbReference type="ARBA" id="ARBA00004127"/>
    </source>
</evidence>
<evidence type="ECO:0000256" key="5">
    <source>
        <dbReference type="ARBA" id="ARBA00022842"/>
    </source>
</evidence>
<dbReference type="Proteomes" id="UP001363151">
    <property type="component" value="Unassembled WGS sequence"/>
</dbReference>
<evidence type="ECO:0000313" key="12">
    <source>
        <dbReference type="EMBL" id="KAK7250272.1"/>
    </source>
</evidence>
<feature type="transmembrane region" description="Helical" evidence="11">
    <location>
        <begin position="176"/>
        <end position="195"/>
    </location>
</feature>